<dbReference type="HOGENOM" id="CLU_027128_7_2_4"/>
<proteinExistence type="inferred from homology"/>
<dbReference type="Proteomes" id="UP000002482">
    <property type="component" value="Chromosome"/>
</dbReference>
<dbReference type="InterPro" id="IPR028082">
    <property type="entry name" value="Peripla_BP_I"/>
</dbReference>
<dbReference type="RefSeq" id="WP_013596302.1">
    <property type="nucleotide sequence ID" value="NC_015138.1"/>
</dbReference>
<comment type="similarity">
    <text evidence="1">Belongs to the leucine-binding protein family.</text>
</comment>
<dbReference type="EMBL" id="CP002521">
    <property type="protein sequence ID" value="ADX47826.1"/>
    <property type="molecule type" value="Genomic_DNA"/>
</dbReference>
<feature type="domain" description="Leucine-binding protein" evidence="4">
    <location>
        <begin position="46"/>
        <end position="375"/>
    </location>
</feature>
<dbReference type="KEGG" id="aaa:Acav_3936"/>
<keyword evidence="2 3" id="KW-0732">Signal</keyword>
<evidence type="ECO:0000313" key="6">
    <source>
        <dbReference type="Proteomes" id="UP000002482"/>
    </source>
</evidence>
<name>F0Q3C4_PARA1</name>
<evidence type="ECO:0000256" key="2">
    <source>
        <dbReference type="ARBA" id="ARBA00022729"/>
    </source>
</evidence>
<dbReference type="PANTHER" id="PTHR47235:SF1">
    <property type="entry name" value="BLR6548 PROTEIN"/>
    <property type="match status" value="1"/>
</dbReference>
<dbReference type="AlphaFoldDB" id="F0Q3C4"/>
<dbReference type="Pfam" id="PF13458">
    <property type="entry name" value="Peripla_BP_6"/>
    <property type="match status" value="1"/>
</dbReference>
<evidence type="ECO:0000256" key="1">
    <source>
        <dbReference type="ARBA" id="ARBA00010062"/>
    </source>
</evidence>
<dbReference type="OrthoDB" id="8893436at2"/>
<dbReference type="GeneID" id="34239844"/>
<dbReference type="InterPro" id="IPR028081">
    <property type="entry name" value="Leu-bd"/>
</dbReference>
<organism evidence="5 6">
    <name type="scientific">Paracidovorax avenae (strain ATCC 19860 / DSM 7227 / CCUG 15838 / JCM 20985 / LMG 2117 / NCPPB 1011)</name>
    <name type="common">Acidovorax avenae</name>
    <dbReference type="NCBI Taxonomy" id="643561"/>
    <lineage>
        <taxon>Bacteria</taxon>
        <taxon>Pseudomonadati</taxon>
        <taxon>Pseudomonadota</taxon>
        <taxon>Betaproteobacteria</taxon>
        <taxon>Burkholderiales</taxon>
        <taxon>Comamonadaceae</taxon>
        <taxon>Paracidovorax</taxon>
    </lineage>
</organism>
<dbReference type="Gene3D" id="3.40.50.2300">
    <property type="match status" value="2"/>
</dbReference>
<gene>
    <name evidence="5" type="ordered locus">Acav_3936</name>
</gene>
<dbReference type="SUPFAM" id="SSF53822">
    <property type="entry name" value="Periplasmic binding protein-like I"/>
    <property type="match status" value="1"/>
</dbReference>
<protein>
    <submittedName>
        <fullName evidence="5">Extracellular ligand-binding receptor</fullName>
    </submittedName>
</protein>
<reference evidence="5" key="1">
    <citation type="submission" date="2011-02" db="EMBL/GenBank/DDBJ databases">
        <title>Complete sequence of Acidovorax avenae subsp. avenae ATCC 19860.</title>
        <authorList>
            <consortium name="US DOE Joint Genome Institute"/>
            <person name="Lucas S."/>
            <person name="Copeland A."/>
            <person name="Lapidus A."/>
            <person name="Cheng J.-F."/>
            <person name="Goodwin L."/>
            <person name="Pitluck S."/>
            <person name="Chertkov O."/>
            <person name="Held B."/>
            <person name="Detter J.C."/>
            <person name="Han C."/>
            <person name="Tapia R."/>
            <person name="Land M."/>
            <person name="Hauser L."/>
            <person name="Kyrpides N."/>
            <person name="Ivanova N."/>
            <person name="Ovchinnikova G."/>
            <person name="Pagani I."/>
            <person name="Gordon S."/>
            <person name="Woyke T."/>
        </authorList>
    </citation>
    <scope>NUCLEOTIDE SEQUENCE</scope>
    <source>
        <strain evidence="5">ATCC 19860</strain>
    </source>
</reference>
<evidence type="ECO:0000313" key="5">
    <source>
        <dbReference type="EMBL" id="ADX47826.1"/>
    </source>
</evidence>
<dbReference type="CDD" id="cd06326">
    <property type="entry name" value="PBP1_ABC_ligand_binding-like"/>
    <property type="match status" value="1"/>
</dbReference>
<sequence length="382" mass="40047">MANPFIHAAAILAMAALPAMPASAAGAGPNDIVVAGVGQFRDPHSTASQIQAGVRICLDEVNARGGVLGARLRLVLKDRGPDGPDTVRRTREAIEEYRPTALVGISGTAPLEALVRADVLGKAGIPLVGARTGAASLHQSVNPWIFHTRASYAREMKRICDHLATVGRRSVAVFHERSAFGAEGMARAREEIQAHGLRLAGSADYAYGTTDVQEAVSVLSRAAPDAVIAVATSDATAEFYRRMRQAGSPAFVIALSVADAEAVVRRIGAPQAHGLGIAQVVPDPARRTSRLVRDLQDSLRQRGDAAPPLNADMVEGCIAARVLVEGLARAGPDPTPARLRRALENLGDTDLGGFAIAFSPTSHSGSSYVDIAVVGQHGKLRR</sequence>
<keyword evidence="6" id="KW-1185">Reference proteome</keyword>
<evidence type="ECO:0000259" key="4">
    <source>
        <dbReference type="Pfam" id="PF13458"/>
    </source>
</evidence>
<evidence type="ECO:0000256" key="3">
    <source>
        <dbReference type="SAM" id="SignalP"/>
    </source>
</evidence>
<feature type="signal peptide" evidence="3">
    <location>
        <begin position="1"/>
        <end position="24"/>
    </location>
</feature>
<dbReference type="PANTHER" id="PTHR47235">
    <property type="entry name" value="BLR6548 PROTEIN"/>
    <property type="match status" value="1"/>
</dbReference>
<feature type="chain" id="PRO_5003258422" evidence="3">
    <location>
        <begin position="25"/>
        <end position="382"/>
    </location>
</feature>
<accession>F0Q3C4</accession>
<keyword evidence="5" id="KW-0675">Receptor</keyword>